<dbReference type="InParanoid" id="G3HWC8"/>
<keyword evidence="2" id="KW-0812">Transmembrane</keyword>
<feature type="coiled-coil region" evidence="1">
    <location>
        <begin position="5"/>
        <end position="32"/>
    </location>
</feature>
<dbReference type="Proteomes" id="UP000001075">
    <property type="component" value="Unassembled WGS sequence"/>
</dbReference>
<name>G3HWC8_CRIGR</name>
<reference evidence="3" key="1">
    <citation type="journal article" date="2011" name="Nat. Biotechnol.">
        <title>The genomic sequence of the Chinese hamster ovary (CHO)-K1 cell line.</title>
        <authorList>
            <person name="Xu X."/>
            <person name="Nagarajan H."/>
            <person name="Lewis N.E."/>
            <person name="Pan S."/>
            <person name="Cai Z."/>
            <person name="Liu X."/>
            <person name="Chen W."/>
            <person name="Xie M."/>
            <person name="Wang W."/>
            <person name="Hammond S."/>
            <person name="Andersen M.R."/>
            <person name="Neff N."/>
            <person name="Passarelli B."/>
            <person name="Koh W."/>
            <person name="Fan H.C."/>
            <person name="Wang J."/>
            <person name="Gui Y."/>
            <person name="Lee K.H."/>
            <person name="Betenbaugh M.J."/>
            <person name="Quake S.R."/>
            <person name="Famili I."/>
            <person name="Palsson B.O."/>
            <person name="Wang J."/>
        </authorList>
    </citation>
    <scope>NUCLEOTIDE SEQUENCE [LARGE SCALE GENOMIC DNA]</scope>
    <source>
        <strain evidence="3">CHO K1 cell line</strain>
    </source>
</reference>
<proteinExistence type="predicted"/>
<keyword evidence="2" id="KW-0472">Membrane</keyword>
<sequence length="66" mass="7636">MATKDRGLKQLCQRLQEAYRELKEDLAPFKDDRYYRILSREASLKRTGLSSLLGSSLMFWSPKPAA</sequence>
<keyword evidence="1" id="KW-0175">Coiled coil</keyword>
<evidence type="ECO:0000313" key="2">
    <source>
        <dbReference type="EMBL" id="EGW04801.1"/>
    </source>
</evidence>
<dbReference type="EMBL" id="JH000828">
    <property type="protein sequence ID" value="EGW04801.1"/>
    <property type="molecule type" value="Genomic_DNA"/>
</dbReference>
<organism evidence="2 3">
    <name type="scientific">Cricetulus griseus</name>
    <name type="common">Chinese hamster</name>
    <name type="synonym">Cricetulus barabensis griseus</name>
    <dbReference type="NCBI Taxonomy" id="10029"/>
    <lineage>
        <taxon>Eukaryota</taxon>
        <taxon>Metazoa</taxon>
        <taxon>Chordata</taxon>
        <taxon>Craniata</taxon>
        <taxon>Vertebrata</taxon>
        <taxon>Euteleostomi</taxon>
        <taxon>Mammalia</taxon>
        <taxon>Eutheria</taxon>
        <taxon>Euarchontoglires</taxon>
        <taxon>Glires</taxon>
        <taxon>Rodentia</taxon>
        <taxon>Myomorpha</taxon>
        <taxon>Muroidea</taxon>
        <taxon>Cricetidae</taxon>
        <taxon>Cricetinae</taxon>
        <taxon>Cricetulus</taxon>
    </lineage>
</organism>
<evidence type="ECO:0000256" key="1">
    <source>
        <dbReference type="SAM" id="Coils"/>
    </source>
</evidence>
<protein>
    <submittedName>
        <fullName evidence="2">Transmembrane protein 181</fullName>
    </submittedName>
</protein>
<dbReference type="STRING" id="10029.G3HWC8"/>
<gene>
    <name evidence="2" type="ORF">I79_015284</name>
</gene>
<evidence type="ECO:0000313" key="3">
    <source>
        <dbReference type="Proteomes" id="UP000001075"/>
    </source>
</evidence>
<accession>G3HWC8</accession>
<dbReference type="AlphaFoldDB" id="G3HWC8"/>